<gene>
    <name evidence="1" type="ORF">GLYMA_01G046100</name>
</gene>
<reference evidence="2" key="2">
    <citation type="submission" date="2018-02" db="UniProtKB">
        <authorList>
            <consortium name="EnsemblPlants"/>
        </authorList>
    </citation>
    <scope>IDENTIFICATION</scope>
    <source>
        <strain evidence="2">Williams 82</strain>
    </source>
</reference>
<evidence type="ECO:0000313" key="3">
    <source>
        <dbReference type="Proteomes" id="UP000008827"/>
    </source>
</evidence>
<protein>
    <submittedName>
        <fullName evidence="1 2">Uncharacterized protein</fullName>
    </submittedName>
</protein>
<reference evidence="1" key="3">
    <citation type="submission" date="2018-07" db="EMBL/GenBank/DDBJ databases">
        <title>WGS assembly of Glycine max.</title>
        <authorList>
            <person name="Schmutz J."/>
            <person name="Cannon S."/>
            <person name="Schlueter J."/>
            <person name="Ma J."/>
            <person name="Mitros T."/>
            <person name="Nelson W."/>
            <person name="Hyten D."/>
            <person name="Song Q."/>
            <person name="Thelen J."/>
            <person name="Cheng J."/>
            <person name="Xu D."/>
            <person name="Hellsten U."/>
            <person name="May G."/>
            <person name="Yu Y."/>
            <person name="Sakurai T."/>
            <person name="Umezawa T."/>
            <person name="Bhattacharyya M."/>
            <person name="Sandhu D."/>
            <person name="Valliyodan B."/>
            <person name="Lindquist E."/>
            <person name="Peto M."/>
            <person name="Grant D."/>
            <person name="Shu S."/>
            <person name="Goodstein D."/>
            <person name="Barry K."/>
            <person name="Futrell-Griggs M."/>
            <person name="Abernathy B."/>
            <person name="Du J."/>
            <person name="Tian Z."/>
            <person name="Zhu L."/>
            <person name="Gill N."/>
            <person name="Joshi T."/>
            <person name="Libault M."/>
            <person name="Sethuraman A."/>
            <person name="Zhang X."/>
            <person name="Shinozaki K."/>
            <person name="Nguyen H."/>
            <person name="Wing R."/>
            <person name="Cregan P."/>
            <person name="Specht J."/>
            <person name="Grimwood J."/>
            <person name="Rokhsar D."/>
            <person name="Stacey G."/>
            <person name="Shoemaker R."/>
            <person name="Jackson S."/>
        </authorList>
    </citation>
    <scope>NUCLEOTIDE SEQUENCE</scope>
    <source>
        <tissue evidence="1">Callus</tissue>
    </source>
</reference>
<reference evidence="1 2" key="1">
    <citation type="journal article" date="2010" name="Nature">
        <title>Genome sequence of the palaeopolyploid soybean.</title>
        <authorList>
            <person name="Schmutz J."/>
            <person name="Cannon S.B."/>
            <person name="Schlueter J."/>
            <person name="Ma J."/>
            <person name="Mitros T."/>
            <person name="Nelson W."/>
            <person name="Hyten D.L."/>
            <person name="Song Q."/>
            <person name="Thelen J.J."/>
            <person name="Cheng J."/>
            <person name="Xu D."/>
            <person name="Hellsten U."/>
            <person name="May G.D."/>
            <person name="Yu Y."/>
            <person name="Sakurai T."/>
            <person name="Umezawa T."/>
            <person name="Bhattacharyya M.K."/>
            <person name="Sandhu D."/>
            <person name="Valliyodan B."/>
            <person name="Lindquist E."/>
            <person name="Peto M."/>
            <person name="Grant D."/>
            <person name="Shu S."/>
            <person name="Goodstein D."/>
            <person name="Barry K."/>
            <person name="Futrell-Griggs M."/>
            <person name="Abernathy B."/>
            <person name="Du J."/>
            <person name="Tian Z."/>
            <person name="Zhu L."/>
            <person name="Gill N."/>
            <person name="Joshi T."/>
            <person name="Libault M."/>
            <person name="Sethuraman A."/>
            <person name="Zhang X.-C."/>
            <person name="Shinozaki K."/>
            <person name="Nguyen H.T."/>
            <person name="Wing R.A."/>
            <person name="Cregan P."/>
            <person name="Specht J."/>
            <person name="Grimwood J."/>
            <person name="Rokhsar D."/>
            <person name="Stacey G."/>
            <person name="Shoemaker R.C."/>
            <person name="Jackson S.A."/>
        </authorList>
    </citation>
    <scope>NUCLEOTIDE SEQUENCE [LARGE SCALE GENOMIC DNA]</scope>
    <source>
        <strain evidence="2">cv. Williams 82</strain>
        <tissue evidence="1">Callus</tissue>
    </source>
</reference>
<dbReference type="AlphaFoldDB" id="A0A0R0LDA7"/>
<name>A0A0R0LDA7_SOYBN</name>
<proteinExistence type="predicted"/>
<accession>A0A0R0LDA7</accession>
<dbReference type="Proteomes" id="UP000008827">
    <property type="component" value="Chromosome 1"/>
</dbReference>
<dbReference type="OrthoDB" id="10506268at2759"/>
<sequence>MRLLSALSETVFRDKSCFARSRLKYFSNRSFSCKYQNSIITLPRVISTLTPLSPFQSLLSTKSEMNSGERGFKLMKYSNEEFKDF</sequence>
<evidence type="ECO:0000313" key="2">
    <source>
        <dbReference type="EnsemblPlants" id="KRH74843"/>
    </source>
</evidence>
<dbReference type="EMBL" id="CM000834">
    <property type="protein sequence ID" value="KRH74843.1"/>
    <property type="molecule type" value="Genomic_DNA"/>
</dbReference>
<organism evidence="1">
    <name type="scientific">Glycine max</name>
    <name type="common">Soybean</name>
    <name type="synonym">Glycine hispida</name>
    <dbReference type="NCBI Taxonomy" id="3847"/>
    <lineage>
        <taxon>Eukaryota</taxon>
        <taxon>Viridiplantae</taxon>
        <taxon>Streptophyta</taxon>
        <taxon>Embryophyta</taxon>
        <taxon>Tracheophyta</taxon>
        <taxon>Spermatophyta</taxon>
        <taxon>Magnoliopsida</taxon>
        <taxon>eudicotyledons</taxon>
        <taxon>Gunneridae</taxon>
        <taxon>Pentapetalae</taxon>
        <taxon>rosids</taxon>
        <taxon>fabids</taxon>
        <taxon>Fabales</taxon>
        <taxon>Fabaceae</taxon>
        <taxon>Papilionoideae</taxon>
        <taxon>50 kb inversion clade</taxon>
        <taxon>NPAAA clade</taxon>
        <taxon>indigoferoid/millettioid clade</taxon>
        <taxon>Phaseoleae</taxon>
        <taxon>Glycine</taxon>
        <taxon>Glycine subgen. Soja</taxon>
    </lineage>
</organism>
<evidence type="ECO:0000313" key="1">
    <source>
        <dbReference type="EMBL" id="KRH74843.1"/>
    </source>
</evidence>
<dbReference type="InParanoid" id="A0A0R0LDA7"/>
<dbReference type="Gramene" id="KRH74843">
    <property type="protein sequence ID" value="KRH74843"/>
    <property type="gene ID" value="GLYMA_01G046100"/>
</dbReference>
<dbReference type="EnsemblPlants" id="KRH74843">
    <property type="protein sequence ID" value="KRH74843"/>
    <property type="gene ID" value="GLYMA_01G046100"/>
</dbReference>
<keyword evidence="3" id="KW-1185">Reference proteome</keyword>